<dbReference type="InterPro" id="IPR000073">
    <property type="entry name" value="AB_hydrolase_1"/>
</dbReference>
<protein>
    <submittedName>
        <fullName evidence="3">Alpha/beta hydrolase</fullName>
    </submittedName>
    <submittedName>
        <fullName evidence="4">Pimeloyl-ACP methyl ester carboxylesterase</fullName>
    </submittedName>
</protein>
<dbReference type="AlphaFoldDB" id="A0A0M9B825"/>
<evidence type="ECO:0000256" key="1">
    <source>
        <dbReference type="ARBA" id="ARBA00022801"/>
    </source>
</evidence>
<dbReference type="EMBL" id="JBEPTQ010000002">
    <property type="protein sequence ID" value="MET4725835.1"/>
    <property type="molecule type" value="Genomic_DNA"/>
</dbReference>
<keyword evidence="6" id="KW-1185">Reference proteome</keyword>
<evidence type="ECO:0000313" key="6">
    <source>
        <dbReference type="Proteomes" id="UP001549291"/>
    </source>
</evidence>
<evidence type="ECO:0000313" key="4">
    <source>
        <dbReference type="EMBL" id="MET4725835.1"/>
    </source>
</evidence>
<dbReference type="OrthoDB" id="9804723at2"/>
<proteinExistence type="predicted"/>
<organism evidence="3 5">
    <name type="scientific">Bradyrhizobium japonicum</name>
    <dbReference type="NCBI Taxonomy" id="375"/>
    <lineage>
        <taxon>Bacteria</taxon>
        <taxon>Pseudomonadati</taxon>
        <taxon>Pseudomonadota</taxon>
        <taxon>Alphaproteobacteria</taxon>
        <taxon>Hyphomicrobiales</taxon>
        <taxon>Nitrobacteraceae</taxon>
        <taxon>Bradyrhizobium</taxon>
    </lineage>
</organism>
<evidence type="ECO:0000259" key="2">
    <source>
        <dbReference type="Pfam" id="PF12697"/>
    </source>
</evidence>
<dbReference type="Proteomes" id="UP001549291">
    <property type="component" value="Unassembled WGS sequence"/>
</dbReference>
<evidence type="ECO:0000313" key="3">
    <source>
        <dbReference type="EMBL" id="APG15979.1"/>
    </source>
</evidence>
<reference evidence="4 6" key="2">
    <citation type="submission" date="2024-06" db="EMBL/GenBank/DDBJ databases">
        <title>Genomic Encyclopedia of Type Strains, Phase V (KMG-V): Genome sequencing to study the core and pangenomes of soil and plant-associated prokaryotes.</title>
        <authorList>
            <person name="Whitman W."/>
        </authorList>
    </citation>
    <scope>NUCLEOTIDE SEQUENCE [LARGE SCALE GENOMIC DNA]</scope>
    <source>
        <strain evidence="4 6">USDA 160</strain>
    </source>
</reference>
<dbReference type="SUPFAM" id="SSF53474">
    <property type="entry name" value="alpha/beta-Hydrolases"/>
    <property type="match status" value="1"/>
</dbReference>
<keyword evidence="1 3" id="KW-0378">Hydrolase</keyword>
<gene>
    <name evidence="4" type="ORF">ABIF63_009941</name>
    <name evidence="3" type="ORF">BKD09_47655</name>
</gene>
<dbReference type="Gene3D" id="3.40.50.1820">
    <property type="entry name" value="alpha/beta hydrolase"/>
    <property type="match status" value="1"/>
</dbReference>
<feature type="domain" description="AB hydrolase-1" evidence="2">
    <location>
        <begin position="22"/>
        <end position="262"/>
    </location>
</feature>
<dbReference type="PATRIC" id="fig|375.38.peg.5196"/>
<dbReference type="KEGG" id="bjp:RN69_42990"/>
<evidence type="ECO:0000313" key="5">
    <source>
        <dbReference type="Proteomes" id="UP000181962"/>
    </source>
</evidence>
<dbReference type="RefSeq" id="WP_011090985.1">
    <property type="nucleotide sequence ID" value="NZ_CP010313.1"/>
</dbReference>
<dbReference type="Proteomes" id="UP000181962">
    <property type="component" value="Chromosome"/>
</dbReference>
<dbReference type="Pfam" id="PF12697">
    <property type="entry name" value="Abhydrolase_6"/>
    <property type="match status" value="1"/>
</dbReference>
<sequence>MPYIDATGVKLYFEEAGEGHPIIFLHEFGSDSRGWKTQVRYFSRAYRCITFNARGYAPSDVPDDPTLYGWELAVNDIAAVMRGLAVEHAHLVGLSMCGYAALQFGLRYPKRASAIVAAGVGSGSAPSQQDAWSRETSILARAFIERGMDAMARRMAHGQTRIQLKYKDTRSWEEFQERLRHHSPLGMSNTMARCQGVRPPLHDLADQFSTMRTPVLLALGDEDAPCLETNLMLKAVLPNAGLWICPNTGHTINLEEPTAFNAQLDSFLAAVERGSWRRGHPEIEAESDLKLEMTCDTRTKAVARYCNTPGASQ</sequence>
<accession>A0A0M9B825</accession>
<dbReference type="EMBL" id="CP017637">
    <property type="protein sequence ID" value="APG15979.1"/>
    <property type="molecule type" value="Genomic_DNA"/>
</dbReference>
<dbReference type="InterPro" id="IPR050266">
    <property type="entry name" value="AB_hydrolase_sf"/>
</dbReference>
<dbReference type="InterPro" id="IPR029058">
    <property type="entry name" value="AB_hydrolase_fold"/>
</dbReference>
<dbReference type="PANTHER" id="PTHR43798">
    <property type="entry name" value="MONOACYLGLYCEROL LIPASE"/>
    <property type="match status" value="1"/>
</dbReference>
<name>A0A0M9B825_BRAJP</name>
<reference evidence="3 5" key="1">
    <citation type="submission" date="2016-11" db="EMBL/GenBank/DDBJ databases">
        <title>Complete Genome Sequence of Bradyrhizobium sp. strain J5, an isolated from soybean nodule in Hokkaido.</title>
        <authorList>
            <person name="Kanehara K."/>
        </authorList>
    </citation>
    <scope>NUCLEOTIDE SEQUENCE [LARGE SCALE GENOMIC DNA]</scope>
    <source>
        <strain evidence="3 5">J5</strain>
    </source>
</reference>
<dbReference type="GO" id="GO:0016787">
    <property type="term" value="F:hydrolase activity"/>
    <property type="evidence" value="ECO:0007669"/>
    <property type="project" value="UniProtKB-KW"/>
</dbReference>
<dbReference type="GeneID" id="92963940"/>
<dbReference type="GO" id="GO:0016020">
    <property type="term" value="C:membrane"/>
    <property type="evidence" value="ECO:0007669"/>
    <property type="project" value="TreeGrafter"/>
</dbReference>
<dbReference type="PANTHER" id="PTHR43798:SF31">
    <property type="entry name" value="AB HYDROLASE SUPERFAMILY PROTEIN YCLE"/>
    <property type="match status" value="1"/>
</dbReference>